<evidence type="ECO:0000256" key="7">
    <source>
        <dbReference type="HAMAP-Rule" id="MF_00322"/>
    </source>
</evidence>
<feature type="binding site" evidence="7">
    <location>
        <position position="425"/>
    </location>
    <ligand>
        <name>ATP</name>
        <dbReference type="ChEBI" id="CHEBI:30616"/>
    </ligand>
</feature>
<evidence type="ECO:0000313" key="9">
    <source>
        <dbReference type="EMBL" id="ABL78068.1"/>
    </source>
</evidence>
<comment type="subunit">
    <text evidence="6 7">Homodimer. Heterotetramer of two Top6A and two Top6B chains.</text>
</comment>
<dbReference type="FunFam" id="3.30.565.10:FF:000062">
    <property type="entry name" value="Type 2 DNA topoisomerase 6 subunit B"/>
    <property type="match status" value="1"/>
</dbReference>
<keyword evidence="5 7" id="KW-0413">Isomerase</keyword>
<dbReference type="CDD" id="cd00823">
    <property type="entry name" value="TopoIIB_Trans"/>
    <property type="match status" value="1"/>
</dbReference>
<dbReference type="SMART" id="SM00387">
    <property type="entry name" value="HATPase_c"/>
    <property type="match status" value="1"/>
</dbReference>
<organism evidence="9 10">
    <name type="scientific">Thermofilum pendens (strain DSM 2475 / Hrk 5)</name>
    <dbReference type="NCBI Taxonomy" id="368408"/>
    <lineage>
        <taxon>Archaea</taxon>
        <taxon>Thermoproteota</taxon>
        <taxon>Thermoprotei</taxon>
        <taxon>Thermofilales</taxon>
        <taxon>Thermofilaceae</taxon>
        <taxon>Thermofilum</taxon>
    </lineage>
</organism>
<dbReference type="NCBIfam" id="TIGR01052">
    <property type="entry name" value="top6b"/>
    <property type="match status" value="1"/>
</dbReference>
<evidence type="ECO:0000313" key="10">
    <source>
        <dbReference type="Proteomes" id="UP000000641"/>
    </source>
</evidence>
<dbReference type="Gene3D" id="1.10.8.50">
    <property type="match status" value="1"/>
</dbReference>
<accession>A1RXY8</accession>
<dbReference type="InterPro" id="IPR020568">
    <property type="entry name" value="Ribosomal_Su5_D2-typ_SF"/>
</dbReference>
<proteinExistence type="inferred from homology"/>
<evidence type="ECO:0000259" key="8">
    <source>
        <dbReference type="SMART" id="SM00387"/>
    </source>
</evidence>
<dbReference type="Gene3D" id="3.30.230.10">
    <property type="match status" value="1"/>
</dbReference>
<dbReference type="EMBL" id="CP000505">
    <property type="protein sequence ID" value="ABL78068.1"/>
    <property type="molecule type" value="Genomic_DNA"/>
</dbReference>
<keyword evidence="2 7" id="KW-0067">ATP-binding</keyword>
<feature type="binding site" evidence="7">
    <location>
        <position position="74"/>
    </location>
    <ligand>
        <name>ATP</name>
        <dbReference type="ChEBI" id="CHEBI:30616"/>
    </ligand>
</feature>
<evidence type="ECO:0000256" key="5">
    <source>
        <dbReference type="ARBA" id="ARBA00023235"/>
    </source>
</evidence>
<dbReference type="NCBIfam" id="NF003218">
    <property type="entry name" value="PRK04184.1"/>
    <property type="match status" value="1"/>
</dbReference>
<dbReference type="Pfam" id="PF02518">
    <property type="entry name" value="HATPase_c"/>
    <property type="match status" value="1"/>
</dbReference>
<dbReference type="SUPFAM" id="SSF55874">
    <property type="entry name" value="ATPase domain of HSP90 chaperone/DNA topoisomerase II/histidine kinase"/>
    <property type="match status" value="1"/>
</dbReference>
<evidence type="ECO:0000256" key="1">
    <source>
        <dbReference type="ARBA" id="ARBA00022741"/>
    </source>
</evidence>
<keyword evidence="4 7" id="KW-0238">DNA-binding</keyword>
<dbReference type="HAMAP" id="MF_00322">
    <property type="entry name" value="Top6B"/>
    <property type="match status" value="1"/>
</dbReference>
<feature type="domain" description="Histidine kinase/HSP90-like ATPase" evidence="8">
    <location>
        <begin position="25"/>
        <end position="148"/>
    </location>
</feature>
<dbReference type="EC" id="5.6.2.2" evidence="7"/>
<keyword evidence="1 7" id="KW-0547">Nucleotide-binding</keyword>
<dbReference type="RefSeq" id="WP_011752333.1">
    <property type="nucleotide sequence ID" value="NC_008698.1"/>
</dbReference>
<dbReference type="GO" id="GO:0006260">
    <property type="term" value="P:DNA replication"/>
    <property type="evidence" value="ECO:0007669"/>
    <property type="project" value="UniProtKB-UniRule"/>
</dbReference>
<dbReference type="STRING" id="368408.Tpen_0666"/>
<dbReference type="AlphaFoldDB" id="A1RXY8"/>
<evidence type="ECO:0000256" key="2">
    <source>
        <dbReference type="ARBA" id="ARBA00022840"/>
    </source>
</evidence>
<dbReference type="InterPro" id="IPR003594">
    <property type="entry name" value="HATPase_dom"/>
</dbReference>
<comment type="catalytic activity">
    <reaction evidence="7">
        <text>ATP-dependent breakage, passage and rejoining of double-stranded DNA.</text>
        <dbReference type="EC" id="5.6.2.2"/>
    </reaction>
</comment>
<comment type="function">
    <text evidence="7">Relaxes both positive and negative superturns and exhibits a strong decatenase activity.</text>
</comment>
<dbReference type="SUPFAM" id="SSF54211">
    <property type="entry name" value="Ribosomal protein S5 domain 2-like"/>
    <property type="match status" value="1"/>
</dbReference>
<dbReference type="eggNOG" id="arCOG01165">
    <property type="taxonomic scope" value="Archaea"/>
</dbReference>
<dbReference type="InterPro" id="IPR010979">
    <property type="entry name" value="Ribosomal_uS13-like_H2TH"/>
</dbReference>
<dbReference type="GeneID" id="4601624"/>
<dbReference type="GO" id="GO:0003918">
    <property type="term" value="F:DNA topoisomerase type II (double strand cut, ATP-hydrolyzing) activity"/>
    <property type="evidence" value="ECO:0007669"/>
    <property type="project" value="UniProtKB-UniRule"/>
</dbReference>
<protein>
    <recommendedName>
        <fullName evidence="7">Type 2 DNA topoisomerase 6 subunit B</fullName>
        <ecNumber evidence="7">5.6.2.2</ecNumber>
    </recommendedName>
    <alternativeName>
        <fullName evidence="7">Type II DNA topoisomerase VI subunit B</fullName>
        <shortName evidence="7">TopoVI-B</shortName>
    </alternativeName>
</protein>
<sequence>MSEKFRGLSPAEFFHRNREIAGFSNPARALYQAVRELVENSLDATETHGILPFIDVEIRLHEERPEWVVLRVADNGIGIPLSEVPNVFGRVFYGSKYVVRQTRGVFGLGVKMAVLYAQMTTARPIYVKSSPINSRYVGEYLLYIDISRNIPHVQKMRIKKKTKNWHGTIVKLTLEGSWVQAKKRIEDYIRRTALISPYATIRYRSPDGELIFKRVSRELPQPPEIGKYHPRGVDVEVLKELIRATNNASEVTLLEFLVKHFEGVGEKKATEFLQWSGFSPDTKLTELKLADLEVLASKMKTFPGWRRPRPLTLSPLGADLLKKGVKSILKPEFVAAVTRPPSSYSGHAFIVEAAIAYGGEIPPQDTVMLLRFANKMPLLYDEGVDVSRKIIDSIDWSIYKVKLPAPVAVVTHVCSTKIPFKGVGKEAIADVPEVEHELEIAIRDVARRLRAYLSRMEKLYEVKRKEVTIRKYMGEVSSALAYIVNRDPEEINALIEELLKKELAKKEVRPDVVSES</sequence>
<dbReference type="OrthoDB" id="65493at2157"/>
<dbReference type="InterPro" id="IPR014721">
    <property type="entry name" value="Ribsml_uS5_D2-typ_fold_subgr"/>
</dbReference>
<comment type="similarity">
    <text evidence="7">Belongs to the TOP6B family.</text>
</comment>
<dbReference type="SUPFAM" id="SSF46946">
    <property type="entry name" value="S13-like H2TH domain"/>
    <property type="match status" value="1"/>
</dbReference>
<keyword evidence="3 7" id="KW-0799">Topoisomerase</keyword>
<gene>
    <name evidence="7" type="primary">top6B</name>
    <name evidence="9" type="ordered locus">Tpen_0666</name>
</gene>
<name>A1RXY8_THEPD</name>
<dbReference type="KEGG" id="tpe:Tpen_0666"/>
<dbReference type="InterPro" id="IPR036890">
    <property type="entry name" value="HATPase_C_sf"/>
</dbReference>
<feature type="binding site" evidence="7">
    <location>
        <begin position="95"/>
        <end position="96"/>
    </location>
    <ligand>
        <name>ATP</name>
        <dbReference type="ChEBI" id="CHEBI:30616"/>
    </ligand>
</feature>
<dbReference type="GO" id="GO:0006265">
    <property type="term" value="P:DNA topological change"/>
    <property type="evidence" value="ECO:0007669"/>
    <property type="project" value="UniProtKB-UniRule"/>
</dbReference>
<dbReference type="InterPro" id="IPR015320">
    <property type="entry name" value="TopoVI_B_transducer"/>
</dbReference>
<reference evidence="10" key="1">
    <citation type="journal article" date="2008" name="J. Bacteriol.">
        <title>Genome sequence of Thermofilum pendens reveals an exceptional loss of biosynthetic pathways without genome reduction.</title>
        <authorList>
            <person name="Anderson I."/>
            <person name="Rodriguez J."/>
            <person name="Susanti D."/>
            <person name="Porat I."/>
            <person name="Reich C."/>
            <person name="Ulrich L.E."/>
            <person name="Elkins J.G."/>
            <person name="Mavromatis K."/>
            <person name="Lykidis A."/>
            <person name="Kim E."/>
            <person name="Thompson L.S."/>
            <person name="Nolan M."/>
            <person name="Land M."/>
            <person name="Copeland A."/>
            <person name="Lapidus A."/>
            <person name="Lucas S."/>
            <person name="Detter C."/>
            <person name="Zhulin I.B."/>
            <person name="Olsen G.J."/>
            <person name="Whitman W."/>
            <person name="Mukhopadhyay B."/>
            <person name="Bristow J."/>
            <person name="Kyrpides N."/>
        </authorList>
    </citation>
    <scope>NUCLEOTIDE SEQUENCE [LARGE SCALE GENOMIC DNA]</scope>
    <source>
        <strain evidence="10">DSM 2475 / Hrk 5</strain>
    </source>
</reference>
<evidence type="ECO:0000256" key="4">
    <source>
        <dbReference type="ARBA" id="ARBA00023125"/>
    </source>
</evidence>
<dbReference type="HOGENOM" id="CLU_006403_0_0_2"/>
<dbReference type="GO" id="GO:0003677">
    <property type="term" value="F:DNA binding"/>
    <property type="evidence" value="ECO:0007669"/>
    <property type="project" value="UniProtKB-UniRule"/>
</dbReference>
<dbReference type="PANTHER" id="PTHR48444:SF1">
    <property type="entry name" value="DNA TOPOISOMERASE 6 SUBUNIT B"/>
    <property type="match status" value="1"/>
</dbReference>
<feature type="binding site" evidence="7">
    <location>
        <begin position="104"/>
        <end position="111"/>
    </location>
    <ligand>
        <name>ATP</name>
        <dbReference type="ChEBI" id="CHEBI:30616"/>
    </ligand>
</feature>
<evidence type="ECO:0000256" key="6">
    <source>
        <dbReference type="ARBA" id="ARBA00063696"/>
    </source>
</evidence>
<dbReference type="GO" id="GO:0005524">
    <property type="term" value="F:ATP binding"/>
    <property type="evidence" value="ECO:0007669"/>
    <property type="project" value="UniProtKB-UniRule"/>
</dbReference>
<dbReference type="PIRSF" id="PIRSF006553">
    <property type="entry name" value="TopoVI_B"/>
    <property type="match status" value="1"/>
</dbReference>
<feature type="binding site" evidence="7">
    <location>
        <position position="40"/>
    </location>
    <ligand>
        <name>ATP</name>
        <dbReference type="ChEBI" id="CHEBI:30616"/>
    </ligand>
</feature>
<dbReference type="PANTHER" id="PTHR48444">
    <property type="entry name" value="DNA TOPOISOMERASE 6 SUBUNIT B"/>
    <property type="match status" value="1"/>
</dbReference>
<keyword evidence="10" id="KW-1185">Reference proteome</keyword>
<dbReference type="Pfam" id="PF09239">
    <property type="entry name" value="Topo-VIb_trans"/>
    <property type="match status" value="1"/>
</dbReference>
<dbReference type="EnsemblBacteria" id="ABL78068">
    <property type="protein sequence ID" value="ABL78068"/>
    <property type="gene ID" value="Tpen_0666"/>
</dbReference>
<dbReference type="Proteomes" id="UP000000641">
    <property type="component" value="Chromosome"/>
</dbReference>
<evidence type="ECO:0000256" key="3">
    <source>
        <dbReference type="ARBA" id="ARBA00023029"/>
    </source>
</evidence>
<dbReference type="InterPro" id="IPR005734">
    <property type="entry name" value="TopoVI_B"/>
</dbReference>
<dbReference type="Gene3D" id="3.30.565.10">
    <property type="entry name" value="Histidine kinase-like ATPase, C-terminal domain"/>
    <property type="match status" value="1"/>
</dbReference>